<dbReference type="InterPro" id="IPR036250">
    <property type="entry name" value="AcylCo_DH-like_C"/>
</dbReference>
<dbReference type="InterPro" id="IPR013786">
    <property type="entry name" value="AcylCoA_DH/ox_N"/>
</dbReference>
<comment type="similarity">
    <text evidence="2 6">Belongs to the acyl-CoA dehydrogenase family.</text>
</comment>
<dbReference type="SUPFAM" id="SSF56645">
    <property type="entry name" value="Acyl-CoA dehydrogenase NM domain-like"/>
    <property type="match status" value="1"/>
</dbReference>
<evidence type="ECO:0000259" key="9">
    <source>
        <dbReference type="Pfam" id="PF02771"/>
    </source>
</evidence>
<dbReference type="AlphaFoldDB" id="A0A1F8F7K7"/>
<dbReference type="GO" id="GO:0050660">
    <property type="term" value="F:flavin adenine dinucleotide binding"/>
    <property type="evidence" value="ECO:0007669"/>
    <property type="project" value="InterPro"/>
</dbReference>
<dbReference type="SUPFAM" id="SSF47203">
    <property type="entry name" value="Acyl-CoA dehydrogenase C-terminal domain-like"/>
    <property type="match status" value="1"/>
</dbReference>
<evidence type="ECO:0000259" key="8">
    <source>
        <dbReference type="Pfam" id="PF02770"/>
    </source>
</evidence>
<feature type="domain" description="Acyl-CoA dehydrogenase/oxidase N-terminal" evidence="9">
    <location>
        <begin position="24"/>
        <end position="137"/>
    </location>
</feature>
<reference evidence="10 11" key="1">
    <citation type="journal article" date="2016" name="Nat. Commun.">
        <title>Thousands of microbial genomes shed light on interconnected biogeochemical processes in an aquifer system.</title>
        <authorList>
            <person name="Anantharaman K."/>
            <person name="Brown C.T."/>
            <person name="Hug L.A."/>
            <person name="Sharon I."/>
            <person name="Castelle C.J."/>
            <person name="Probst A.J."/>
            <person name="Thomas B.C."/>
            <person name="Singh A."/>
            <person name="Wilkins M.J."/>
            <person name="Karaoz U."/>
            <person name="Brodie E.L."/>
            <person name="Williams K.H."/>
            <person name="Hubbard S.S."/>
            <person name="Banfield J.F."/>
        </authorList>
    </citation>
    <scope>NUCLEOTIDE SEQUENCE [LARGE SCALE GENOMIC DNA]</scope>
</reference>
<evidence type="ECO:0000313" key="10">
    <source>
        <dbReference type="EMBL" id="OGN09105.1"/>
    </source>
</evidence>
<evidence type="ECO:0000256" key="2">
    <source>
        <dbReference type="ARBA" id="ARBA00009347"/>
    </source>
</evidence>
<dbReference type="Pfam" id="PF02771">
    <property type="entry name" value="Acyl-CoA_dh_N"/>
    <property type="match status" value="1"/>
</dbReference>
<dbReference type="Gene3D" id="1.10.540.10">
    <property type="entry name" value="Acyl-CoA dehydrogenase/oxidase, N-terminal domain"/>
    <property type="match status" value="1"/>
</dbReference>
<keyword evidence="3 6" id="KW-0285">Flavoprotein</keyword>
<dbReference type="PANTHER" id="PTHR43884">
    <property type="entry name" value="ACYL-COA DEHYDROGENASE"/>
    <property type="match status" value="1"/>
</dbReference>
<keyword evidence="5 6" id="KW-0560">Oxidoreductase</keyword>
<evidence type="ECO:0000256" key="4">
    <source>
        <dbReference type="ARBA" id="ARBA00022827"/>
    </source>
</evidence>
<dbReference type="PROSITE" id="PS00072">
    <property type="entry name" value="ACYL_COA_DH_1"/>
    <property type="match status" value="1"/>
</dbReference>
<organism evidence="10 11">
    <name type="scientific">Candidatus Yanofskybacteria bacterium RIFCSPHIGHO2_02_FULL_41_11</name>
    <dbReference type="NCBI Taxonomy" id="1802675"/>
    <lineage>
        <taxon>Bacteria</taxon>
        <taxon>Candidatus Yanofskyibacteriota</taxon>
    </lineage>
</organism>
<evidence type="ECO:0000256" key="5">
    <source>
        <dbReference type="ARBA" id="ARBA00023002"/>
    </source>
</evidence>
<dbReference type="InterPro" id="IPR009100">
    <property type="entry name" value="AcylCoA_DH/oxidase_NM_dom_sf"/>
</dbReference>
<dbReference type="PANTHER" id="PTHR43884:SF12">
    <property type="entry name" value="ISOVALERYL-COA DEHYDROGENASE, MITOCHONDRIAL-RELATED"/>
    <property type="match status" value="1"/>
</dbReference>
<dbReference type="Pfam" id="PF02770">
    <property type="entry name" value="Acyl-CoA_dh_M"/>
    <property type="match status" value="1"/>
</dbReference>
<dbReference type="Gene3D" id="2.40.110.10">
    <property type="entry name" value="Butyryl-CoA Dehydrogenase, subunit A, domain 2"/>
    <property type="match status" value="1"/>
</dbReference>
<comment type="caution">
    <text evidence="10">The sequence shown here is derived from an EMBL/GenBank/DDBJ whole genome shotgun (WGS) entry which is preliminary data.</text>
</comment>
<comment type="cofactor">
    <cofactor evidence="1 6">
        <name>FAD</name>
        <dbReference type="ChEBI" id="CHEBI:57692"/>
    </cofactor>
</comment>
<dbReference type="InterPro" id="IPR037069">
    <property type="entry name" value="AcylCoA_DH/ox_N_sf"/>
</dbReference>
<dbReference type="FunFam" id="2.40.110.10:FF:000001">
    <property type="entry name" value="Acyl-CoA dehydrogenase, mitochondrial"/>
    <property type="match status" value="1"/>
</dbReference>
<dbReference type="InterPro" id="IPR046373">
    <property type="entry name" value="Acyl-CoA_Oxase/DH_mid-dom_sf"/>
</dbReference>
<evidence type="ECO:0000256" key="1">
    <source>
        <dbReference type="ARBA" id="ARBA00001974"/>
    </source>
</evidence>
<dbReference type="FunFam" id="1.10.540.10:FF:000001">
    <property type="entry name" value="Very long-chain-specific acyl-CoA dehydrogenase, mitochondrial"/>
    <property type="match status" value="1"/>
</dbReference>
<dbReference type="Pfam" id="PF00441">
    <property type="entry name" value="Acyl-CoA_dh_1"/>
    <property type="match status" value="1"/>
</dbReference>
<evidence type="ECO:0000259" key="7">
    <source>
        <dbReference type="Pfam" id="PF00441"/>
    </source>
</evidence>
<accession>A0A1F8F7K7</accession>
<proteinExistence type="inferred from homology"/>
<dbReference type="GO" id="GO:0003995">
    <property type="term" value="F:acyl-CoA dehydrogenase activity"/>
    <property type="evidence" value="ECO:0007669"/>
    <property type="project" value="InterPro"/>
</dbReference>
<feature type="domain" description="Acyl-CoA oxidase/dehydrogenase middle" evidence="8">
    <location>
        <begin position="142"/>
        <end position="237"/>
    </location>
</feature>
<dbReference type="InterPro" id="IPR009075">
    <property type="entry name" value="AcylCo_DH/oxidase_C"/>
</dbReference>
<dbReference type="InterPro" id="IPR006091">
    <property type="entry name" value="Acyl-CoA_Oxase/DH_mid-dom"/>
</dbReference>
<sequence>MTKGAEFILPSDQLPDIFTVSDLSEEQRMIGKTIREFMDREVLTDEAIGRIEAKDFSFSVQIIRKLAKLGLLGVEIPEQYGGLDLGKVTGTVIAENIARQGSLACTFLAHTGIATYPILLFGSKKQKQRYLPRLVEAEILGAYALTEAGAGSDAAAIKTKAVPTEEGEHFMLNGEKIFITNGGFADVFVVFAKINGDDNLHSAFIVEKTYPGVVIGKEEHKMGIVGSSTVSVALTDVKVPAENLLGQPGSGLKIALNVLNLGRFKLAAASLGGARSCLESAIFHTQQRKQFGKFLIQFLMIKEKLAMMAAYIYAMEAAVYRTAGLLEESLGGIDAEDQGAVLKAIGEFAIECSAIKVFCSDVLDMVIADENVQVHGGSGYIIESNARCAAACLLNARINRLFEGTNEVNKQLMFDRLMRKVLKGELPLLMEAIQKAQSDAMAMLSEPETDTVKKLQRSLNGLKSAVLLTGGVFIKNCFPANLTPEELKHRAFDHQIAIDYMSRCLIGIYILESALAALDKNRNDRDEQKVRWLFHQILSDTERFPKEIIVMCSGGDEARTVLRMIGRLIKFDLENKEELADQIVSQLA</sequence>
<evidence type="ECO:0008006" key="12">
    <source>
        <dbReference type="Google" id="ProtNLM"/>
    </source>
</evidence>
<dbReference type="InterPro" id="IPR006089">
    <property type="entry name" value="Acyl-CoA_DH_CS"/>
</dbReference>
<feature type="domain" description="Acyl-CoA dehydrogenase/oxidase C-terminal" evidence="7">
    <location>
        <begin position="249"/>
        <end position="417"/>
    </location>
</feature>
<keyword evidence="4 6" id="KW-0274">FAD</keyword>
<evidence type="ECO:0000313" key="11">
    <source>
        <dbReference type="Proteomes" id="UP000177167"/>
    </source>
</evidence>
<evidence type="ECO:0000256" key="6">
    <source>
        <dbReference type="RuleBase" id="RU362125"/>
    </source>
</evidence>
<dbReference type="Gene3D" id="1.20.140.10">
    <property type="entry name" value="Butyryl-CoA Dehydrogenase, subunit A, domain 3"/>
    <property type="match status" value="2"/>
</dbReference>
<protein>
    <recommendedName>
        <fullName evidence="12">Acyl-CoA dehydrogenase</fullName>
    </recommendedName>
</protein>
<name>A0A1F8F7K7_9BACT</name>
<evidence type="ECO:0000256" key="3">
    <source>
        <dbReference type="ARBA" id="ARBA00022630"/>
    </source>
</evidence>
<gene>
    <name evidence="10" type="ORF">A3J46_05120</name>
</gene>
<dbReference type="EMBL" id="MGJP01000044">
    <property type="protein sequence ID" value="OGN09105.1"/>
    <property type="molecule type" value="Genomic_DNA"/>
</dbReference>
<dbReference type="Proteomes" id="UP000177167">
    <property type="component" value="Unassembled WGS sequence"/>
</dbReference>